<evidence type="ECO:0000256" key="9">
    <source>
        <dbReference type="SAM" id="MobiDB-lite"/>
    </source>
</evidence>
<dbReference type="SUPFAM" id="SSF56672">
    <property type="entry name" value="DNA/RNA polymerases"/>
    <property type="match status" value="1"/>
</dbReference>
<evidence type="ECO:0000259" key="10">
    <source>
        <dbReference type="PROSITE" id="PS50158"/>
    </source>
</evidence>
<feature type="non-terminal residue" evidence="11">
    <location>
        <position position="1"/>
    </location>
</feature>
<keyword evidence="2" id="KW-0808">Transferase</keyword>
<dbReference type="GO" id="GO:0003676">
    <property type="term" value="F:nucleic acid binding"/>
    <property type="evidence" value="ECO:0007669"/>
    <property type="project" value="InterPro"/>
</dbReference>
<keyword evidence="8" id="KW-0862">Zinc</keyword>
<keyword evidence="4" id="KW-0540">Nuclease</keyword>
<dbReference type="Pfam" id="PF08284">
    <property type="entry name" value="RVP_2"/>
    <property type="match status" value="1"/>
</dbReference>
<dbReference type="Pfam" id="PF17917">
    <property type="entry name" value="RT_RNaseH"/>
    <property type="match status" value="1"/>
</dbReference>
<reference evidence="11" key="1">
    <citation type="journal article" date="2019" name="Sci. Rep.">
        <title>Draft genome of Tanacetum cinerariifolium, the natural source of mosquito coil.</title>
        <authorList>
            <person name="Yamashiro T."/>
            <person name="Shiraishi A."/>
            <person name="Satake H."/>
            <person name="Nakayama K."/>
        </authorList>
    </citation>
    <scope>NUCLEOTIDE SEQUENCE</scope>
</reference>
<feature type="domain" description="CCHC-type" evidence="10">
    <location>
        <begin position="555"/>
        <end position="570"/>
    </location>
</feature>
<evidence type="ECO:0000256" key="7">
    <source>
        <dbReference type="ARBA" id="ARBA00022918"/>
    </source>
</evidence>
<dbReference type="SMART" id="SM00343">
    <property type="entry name" value="ZnF_C2HC"/>
    <property type="match status" value="2"/>
</dbReference>
<dbReference type="Gene3D" id="3.10.10.10">
    <property type="entry name" value="HIV Type 1 Reverse Transcriptase, subunit A, domain 1"/>
    <property type="match status" value="1"/>
</dbReference>
<dbReference type="EC" id="2.7.7.49" evidence="1"/>
<dbReference type="InterPro" id="IPR043128">
    <property type="entry name" value="Rev_trsase/Diguanyl_cyclase"/>
</dbReference>
<dbReference type="EMBL" id="BKCJ010262613">
    <property type="protein sequence ID" value="GEZ29924.1"/>
    <property type="molecule type" value="Genomic_DNA"/>
</dbReference>
<keyword evidence="8" id="KW-0479">Metal-binding</keyword>
<dbReference type="CDD" id="cd00303">
    <property type="entry name" value="retropepsin_like"/>
    <property type="match status" value="1"/>
</dbReference>
<dbReference type="PANTHER" id="PTHR37984">
    <property type="entry name" value="PROTEIN CBG26694"/>
    <property type="match status" value="1"/>
</dbReference>
<dbReference type="SUPFAM" id="SSF57756">
    <property type="entry name" value="Retrovirus zinc finger-like domains"/>
    <property type="match status" value="1"/>
</dbReference>
<evidence type="ECO:0000256" key="6">
    <source>
        <dbReference type="ARBA" id="ARBA00022801"/>
    </source>
</evidence>
<dbReference type="GO" id="GO:0016787">
    <property type="term" value="F:hydrolase activity"/>
    <property type="evidence" value="ECO:0007669"/>
    <property type="project" value="UniProtKB-KW"/>
</dbReference>
<dbReference type="AlphaFoldDB" id="A0A699I9P8"/>
<dbReference type="Gene3D" id="4.10.60.10">
    <property type="entry name" value="Zinc finger, CCHC-type"/>
    <property type="match status" value="1"/>
</dbReference>
<dbReference type="FunFam" id="3.30.70.270:FF:000003">
    <property type="entry name" value="Transposon Ty3-G Gag-Pol polyprotein"/>
    <property type="match status" value="1"/>
</dbReference>
<dbReference type="CDD" id="cd01647">
    <property type="entry name" value="RT_LTR"/>
    <property type="match status" value="1"/>
</dbReference>
<dbReference type="InterPro" id="IPR000477">
    <property type="entry name" value="RT_dom"/>
</dbReference>
<evidence type="ECO:0000256" key="3">
    <source>
        <dbReference type="ARBA" id="ARBA00022695"/>
    </source>
</evidence>
<dbReference type="PROSITE" id="PS50158">
    <property type="entry name" value="ZF_CCHC"/>
    <property type="match status" value="2"/>
</dbReference>
<name>A0A699I9P8_TANCI</name>
<feature type="region of interest" description="Disordered" evidence="9">
    <location>
        <begin position="198"/>
        <end position="222"/>
    </location>
</feature>
<evidence type="ECO:0000313" key="11">
    <source>
        <dbReference type="EMBL" id="GEZ29924.1"/>
    </source>
</evidence>
<proteinExistence type="predicted"/>
<keyword evidence="7" id="KW-0695">RNA-directed DNA polymerase</keyword>
<keyword evidence="8" id="KW-0863">Zinc-finger</keyword>
<dbReference type="Gene3D" id="3.30.70.270">
    <property type="match status" value="2"/>
</dbReference>
<dbReference type="Pfam" id="PF03732">
    <property type="entry name" value="Retrotrans_gag"/>
    <property type="match status" value="1"/>
</dbReference>
<dbReference type="GO" id="GO:0004519">
    <property type="term" value="F:endonuclease activity"/>
    <property type="evidence" value="ECO:0007669"/>
    <property type="project" value="UniProtKB-KW"/>
</dbReference>
<evidence type="ECO:0000256" key="4">
    <source>
        <dbReference type="ARBA" id="ARBA00022722"/>
    </source>
</evidence>
<evidence type="ECO:0000256" key="1">
    <source>
        <dbReference type="ARBA" id="ARBA00012493"/>
    </source>
</evidence>
<feature type="domain" description="CCHC-type" evidence="10">
    <location>
        <begin position="531"/>
        <end position="545"/>
    </location>
</feature>
<dbReference type="GO" id="GO:0008270">
    <property type="term" value="F:zinc ion binding"/>
    <property type="evidence" value="ECO:0007669"/>
    <property type="project" value="UniProtKB-KW"/>
</dbReference>
<evidence type="ECO:0000256" key="8">
    <source>
        <dbReference type="PROSITE-ProRule" id="PRU00047"/>
    </source>
</evidence>
<dbReference type="Pfam" id="PF00078">
    <property type="entry name" value="RVT_1"/>
    <property type="match status" value="1"/>
</dbReference>
<dbReference type="InterPro" id="IPR001878">
    <property type="entry name" value="Znf_CCHC"/>
</dbReference>
<dbReference type="PANTHER" id="PTHR37984:SF5">
    <property type="entry name" value="PROTEIN NYNRIN-LIKE"/>
    <property type="match status" value="1"/>
</dbReference>
<dbReference type="InterPro" id="IPR036397">
    <property type="entry name" value="RNaseH_sf"/>
</dbReference>
<protein>
    <recommendedName>
        <fullName evidence="1">RNA-directed DNA polymerase</fullName>
        <ecNumber evidence="1">2.7.7.49</ecNumber>
    </recommendedName>
</protein>
<dbReference type="Gene3D" id="3.30.420.10">
    <property type="entry name" value="Ribonuclease H-like superfamily/Ribonuclease H"/>
    <property type="match status" value="1"/>
</dbReference>
<dbReference type="InterPro" id="IPR005162">
    <property type="entry name" value="Retrotrans_gag_dom"/>
</dbReference>
<dbReference type="InterPro" id="IPR041373">
    <property type="entry name" value="RT_RNaseH"/>
</dbReference>
<dbReference type="Pfam" id="PF24626">
    <property type="entry name" value="SH3_Tf2-1"/>
    <property type="match status" value="1"/>
</dbReference>
<dbReference type="Pfam" id="PF00098">
    <property type="entry name" value="zf-CCHC"/>
    <property type="match status" value="1"/>
</dbReference>
<keyword evidence="6" id="KW-0378">Hydrolase</keyword>
<evidence type="ECO:0000256" key="5">
    <source>
        <dbReference type="ARBA" id="ARBA00022759"/>
    </source>
</evidence>
<dbReference type="InterPro" id="IPR056924">
    <property type="entry name" value="SH3_Tf2-1"/>
</dbReference>
<dbReference type="InterPro" id="IPR021109">
    <property type="entry name" value="Peptidase_aspartic_dom_sf"/>
</dbReference>
<dbReference type="InterPro" id="IPR050951">
    <property type="entry name" value="Retrovirus_Pol_polyprotein"/>
</dbReference>
<accession>A0A699I9P8</accession>
<feature type="region of interest" description="Disordered" evidence="9">
    <location>
        <begin position="467"/>
        <end position="508"/>
    </location>
</feature>
<feature type="compositionally biased region" description="Basic and acidic residues" evidence="9">
    <location>
        <begin position="467"/>
        <end position="494"/>
    </location>
</feature>
<dbReference type="CDD" id="cd09274">
    <property type="entry name" value="RNase_HI_RT_Ty3"/>
    <property type="match status" value="1"/>
</dbReference>
<organism evidence="11">
    <name type="scientific">Tanacetum cinerariifolium</name>
    <name type="common">Dalmatian daisy</name>
    <name type="synonym">Chrysanthemum cinerariifolium</name>
    <dbReference type="NCBI Taxonomy" id="118510"/>
    <lineage>
        <taxon>Eukaryota</taxon>
        <taxon>Viridiplantae</taxon>
        <taxon>Streptophyta</taxon>
        <taxon>Embryophyta</taxon>
        <taxon>Tracheophyta</taxon>
        <taxon>Spermatophyta</taxon>
        <taxon>Magnoliopsida</taxon>
        <taxon>eudicotyledons</taxon>
        <taxon>Gunneridae</taxon>
        <taxon>Pentapetalae</taxon>
        <taxon>asterids</taxon>
        <taxon>campanulids</taxon>
        <taxon>Asterales</taxon>
        <taxon>Asteraceae</taxon>
        <taxon>Asteroideae</taxon>
        <taxon>Anthemideae</taxon>
        <taxon>Anthemidinae</taxon>
        <taxon>Tanacetum</taxon>
    </lineage>
</organism>
<evidence type="ECO:0000256" key="2">
    <source>
        <dbReference type="ARBA" id="ARBA00022679"/>
    </source>
</evidence>
<gene>
    <name evidence="11" type="ORF">Tci_501897</name>
</gene>
<keyword evidence="5" id="KW-0255">Endonuclease</keyword>
<keyword evidence="3" id="KW-0548">Nucleotidyltransferase</keyword>
<dbReference type="GO" id="GO:0003964">
    <property type="term" value="F:RNA-directed DNA polymerase activity"/>
    <property type="evidence" value="ECO:0007669"/>
    <property type="project" value="UniProtKB-KW"/>
</dbReference>
<dbReference type="Gene3D" id="2.40.70.10">
    <property type="entry name" value="Acid Proteases"/>
    <property type="match status" value="1"/>
</dbReference>
<dbReference type="InterPro" id="IPR043502">
    <property type="entry name" value="DNA/RNA_pol_sf"/>
</dbReference>
<sequence>PEPNQVADIHDPNEMVDIPDDIDLVDYDEEDSEKDLEEDVYIKLEDDVELIFPYKVEGDKTPPPGDVSTNSVSFESDVGLKRDLEASHARARVLKADLGRCQTMIALLKSKDKIREKGNELLNHDLENVKRALGNVLERMSVLESGENATLKKRLAKIETKLVWARMELDTAERRLHESRVWNKMFYLDMVRIGAVPKPPSDDEDIKRPRKKSKNSTSDGTEGPFEPQLVFWSCIILDGDIIIPLKAMSKARMREIIRDQVTTSMAEFVANMNRETVGAGADGAGAGGAGADGAGADGAGADGAGVGGAVGLCQWFEKLESVFRISDCKERDKVKFATATLQGHALTWWNGRIDSMGIDAANGTPWTEVRKWMTEEFCLRSVLQRLEQELYNLKLKGTDIYGYTNRLHELALLCPRMVEPEQVKVEQYICGLSKNIRGDVTSSRPVGIDEAVRMAYQLMGQIIQDKTNKVSKGEKRKGEGDRGGRGDNRRDYNRRQNQKRVNVGAMTDDAPNDNEVCSKCKNKKHGRDCWKCGKCGKLGHKTASCWSLDIKDVTCFNCNEKGHRKRDCPKLKKNGQGGNNRGAVYKLRAVDAQQDPKVVTELDTSYEVELADEKVVSTNNVLIGCTLNLLNRSFPIDLMVTELGSFDIIIGMDWLSQYDAAILCGVKKVRIPLEELPGLPPPMQVEFCIDLILGAEPVACAPYRLAPSEIKELFKKLKELSEKGFIRSSSSPWGALVLFVNKKDGSFRMCIDYRELNKLTIKNRYPIPRIDDLFDQLQGSSVYSKIDLRSGYHQILFMDLMNHVCKPYLDKFVILFIEDILIYSKNKEEHGEHLKTILNLLRSEKLYAKFSKCDFWLDFVQFLGHVIDSSEVHVDPAKIEAIKNWAAPTTPTEGFGAVLMQREKVIVYASRQLKKNEENYTTHDLELGAVVFALRLWRHFLYDPKCTVYTDHKSLQYILDQKELNIRQRRWIKLLSDHDCVIRYHPGKANVVADALSRKDKEPIRVCALAMTVHNNLPEQIQNAQVEACKEENIGAKGFLGKREPFEVRSNDRDPCFASRFWKPLQNSLGMNLDMSTAYHPETDEFKVGDKVMLKVSPWKVVIRFGKCRILSPRYIGPFKILSSVGPVAYKLELPRELQGIHNTFHVLNLKKCLSDEDLIIPLDEVRIDEQLHFIEEPIEIMEREVKQLKQSQIPIVKVRWNLSRGPEYTWEREDKMWKKYPHLFDFNRKRATR</sequence>
<comment type="caution">
    <text evidence="11">The sequence shown here is derived from an EMBL/GenBank/DDBJ whole genome shotgun (WGS) entry which is preliminary data.</text>
</comment>
<dbReference type="InterPro" id="IPR036875">
    <property type="entry name" value="Znf_CCHC_sf"/>
</dbReference>